<sequence>MTHTLKQSKRARKYGLGSAAIVLATVASNSSKLRDSWQRQS</sequence>
<dbReference type="RefSeq" id="WP_268810489.1">
    <property type="nucleotide sequence ID" value="NZ_UHFF01000002.1"/>
</dbReference>
<protein>
    <submittedName>
        <fullName evidence="1">Uncharacterized protein</fullName>
    </submittedName>
</protein>
<evidence type="ECO:0000313" key="2">
    <source>
        <dbReference type="Proteomes" id="UP000254461"/>
    </source>
</evidence>
<name>A0A380JMD9_9STRE</name>
<accession>A0A380JMD9</accession>
<reference evidence="1 2" key="1">
    <citation type="submission" date="2018-06" db="EMBL/GenBank/DDBJ databases">
        <authorList>
            <consortium name="Pathogen Informatics"/>
            <person name="Doyle S."/>
        </authorList>
    </citation>
    <scope>NUCLEOTIDE SEQUENCE [LARGE SCALE GENOMIC DNA]</scope>
    <source>
        <strain evidence="1 2">NCTC12092</strain>
    </source>
</reference>
<gene>
    <name evidence="1" type="ORF">NCTC12092_00215</name>
</gene>
<evidence type="ECO:0000313" key="1">
    <source>
        <dbReference type="EMBL" id="SUN44771.1"/>
    </source>
</evidence>
<dbReference type="Proteomes" id="UP000254461">
    <property type="component" value="Unassembled WGS sequence"/>
</dbReference>
<dbReference type="EMBL" id="UHFF01000002">
    <property type="protein sequence ID" value="SUN44771.1"/>
    <property type="molecule type" value="Genomic_DNA"/>
</dbReference>
<proteinExistence type="predicted"/>
<organism evidence="1 2">
    <name type="scientific">Streptococcus equi subsp. equi</name>
    <dbReference type="NCBI Taxonomy" id="148942"/>
    <lineage>
        <taxon>Bacteria</taxon>
        <taxon>Bacillati</taxon>
        <taxon>Bacillota</taxon>
        <taxon>Bacilli</taxon>
        <taxon>Lactobacillales</taxon>
        <taxon>Streptococcaceae</taxon>
        <taxon>Streptococcus</taxon>
    </lineage>
</organism>
<dbReference type="AlphaFoldDB" id="A0A380JMD9"/>